<feature type="non-terminal residue" evidence="2">
    <location>
        <position position="89"/>
    </location>
</feature>
<comment type="caution">
    <text evidence="2">The sequence shown here is derived from an EMBL/GenBank/DDBJ whole genome shotgun (WGS) entry which is preliminary data.</text>
</comment>
<gene>
    <name evidence="2" type="ORF">TNCT_162331</name>
</gene>
<accession>A0A8X6LXQ0</accession>
<dbReference type="Proteomes" id="UP000887116">
    <property type="component" value="Unassembled WGS sequence"/>
</dbReference>
<dbReference type="OrthoDB" id="6437827at2759"/>
<keyword evidence="3" id="KW-1185">Reference proteome</keyword>
<dbReference type="AlphaFoldDB" id="A0A8X6LXQ0"/>
<sequence length="89" mass="10851">MVYNLTIYQDWDILKKRCVPQTSQEFVDSKQRLRAALRNIKTITEISQKNGYRKYMITDSKQSDKKLKRNLQLYRGKREKKFRDQILHL</sequence>
<evidence type="ECO:0000313" key="3">
    <source>
        <dbReference type="Proteomes" id="UP000887116"/>
    </source>
</evidence>
<name>A0A8X6LXQ0_TRICU</name>
<protein>
    <recommendedName>
        <fullName evidence="1">IRF tryptophan pentad repeat domain-containing protein</fullName>
    </recommendedName>
</protein>
<dbReference type="InterPro" id="IPR036388">
    <property type="entry name" value="WH-like_DNA-bd_sf"/>
</dbReference>
<dbReference type="InterPro" id="IPR001346">
    <property type="entry name" value="Interferon_reg_fact_DNA-bd_dom"/>
</dbReference>
<dbReference type="EMBL" id="BMAO01008720">
    <property type="protein sequence ID" value="GFR25810.1"/>
    <property type="molecule type" value="Genomic_DNA"/>
</dbReference>
<dbReference type="Gene3D" id="1.10.10.10">
    <property type="entry name" value="Winged helix-like DNA-binding domain superfamily/Winged helix DNA-binding domain"/>
    <property type="match status" value="1"/>
</dbReference>
<dbReference type="PROSITE" id="PS51507">
    <property type="entry name" value="IRF_2"/>
    <property type="match status" value="1"/>
</dbReference>
<organism evidence="2 3">
    <name type="scientific">Trichonephila clavata</name>
    <name type="common">Joro spider</name>
    <name type="synonym">Nephila clavata</name>
    <dbReference type="NCBI Taxonomy" id="2740835"/>
    <lineage>
        <taxon>Eukaryota</taxon>
        <taxon>Metazoa</taxon>
        <taxon>Ecdysozoa</taxon>
        <taxon>Arthropoda</taxon>
        <taxon>Chelicerata</taxon>
        <taxon>Arachnida</taxon>
        <taxon>Araneae</taxon>
        <taxon>Araneomorphae</taxon>
        <taxon>Entelegynae</taxon>
        <taxon>Araneoidea</taxon>
        <taxon>Nephilidae</taxon>
        <taxon>Trichonephila</taxon>
    </lineage>
</organism>
<reference evidence="2" key="1">
    <citation type="submission" date="2020-07" db="EMBL/GenBank/DDBJ databases">
        <title>Multicomponent nature underlies the extraordinary mechanical properties of spider dragline silk.</title>
        <authorList>
            <person name="Kono N."/>
            <person name="Nakamura H."/>
            <person name="Mori M."/>
            <person name="Yoshida Y."/>
            <person name="Ohtoshi R."/>
            <person name="Malay A.D."/>
            <person name="Moran D.A.P."/>
            <person name="Tomita M."/>
            <person name="Numata K."/>
            <person name="Arakawa K."/>
        </authorList>
    </citation>
    <scope>NUCLEOTIDE SEQUENCE</scope>
</reference>
<dbReference type="GO" id="GO:0000976">
    <property type="term" value="F:transcription cis-regulatory region binding"/>
    <property type="evidence" value="ECO:0007669"/>
    <property type="project" value="InterPro"/>
</dbReference>
<evidence type="ECO:0000313" key="2">
    <source>
        <dbReference type="EMBL" id="GFR25810.1"/>
    </source>
</evidence>
<proteinExistence type="predicted"/>
<evidence type="ECO:0000259" key="1">
    <source>
        <dbReference type="PROSITE" id="PS51507"/>
    </source>
</evidence>
<feature type="domain" description="IRF tryptophan pentad repeat" evidence="1">
    <location>
        <begin position="1"/>
        <end position="59"/>
    </location>
</feature>